<dbReference type="Gene3D" id="3.40.50.2000">
    <property type="entry name" value="Glycogen Phosphorylase B"/>
    <property type="match status" value="2"/>
</dbReference>
<dbReference type="CDD" id="cd03801">
    <property type="entry name" value="GT4_PimA-like"/>
    <property type="match status" value="1"/>
</dbReference>
<protein>
    <recommendedName>
        <fullName evidence="3">Glycosyltransferase</fullName>
    </recommendedName>
</protein>
<gene>
    <name evidence="1" type="ORF">XH91_27605</name>
</gene>
<reference evidence="1 2" key="1">
    <citation type="submission" date="2018-06" db="EMBL/GenBank/DDBJ databases">
        <title>Comparative genomics of rhizobia nodulating Arachis hypogaea in China.</title>
        <authorList>
            <person name="Li Y."/>
        </authorList>
    </citation>
    <scope>NUCLEOTIDE SEQUENCE [LARGE SCALE GENOMIC DNA]</scope>
    <source>
        <strain evidence="1 2">CCBAU 51670</strain>
    </source>
</reference>
<evidence type="ECO:0008006" key="3">
    <source>
        <dbReference type="Google" id="ProtNLM"/>
    </source>
</evidence>
<dbReference type="EMBL" id="CP030053">
    <property type="protein sequence ID" value="QAU48746.1"/>
    <property type="molecule type" value="Genomic_DNA"/>
</dbReference>
<dbReference type="KEGG" id="bgz:XH91_27605"/>
<dbReference type="SUPFAM" id="SSF53756">
    <property type="entry name" value="UDP-Glycosyltransferase/glycogen phosphorylase"/>
    <property type="match status" value="1"/>
</dbReference>
<dbReference type="Proteomes" id="UP000288972">
    <property type="component" value="Chromosome"/>
</dbReference>
<name>A0AAE6CAG3_9BRAD</name>
<proteinExistence type="predicted"/>
<accession>A0AAE6CAG3</accession>
<organism evidence="1 2">
    <name type="scientific">Bradyrhizobium guangzhouense</name>
    <dbReference type="NCBI Taxonomy" id="1325095"/>
    <lineage>
        <taxon>Bacteria</taxon>
        <taxon>Pseudomonadati</taxon>
        <taxon>Pseudomonadota</taxon>
        <taxon>Alphaproteobacteria</taxon>
        <taxon>Hyphomicrobiales</taxon>
        <taxon>Nitrobacteraceae</taxon>
        <taxon>Bradyrhizobium</taxon>
    </lineage>
</organism>
<dbReference type="AlphaFoldDB" id="A0AAE6CAG3"/>
<evidence type="ECO:0000313" key="2">
    <source>
        <dbReference type="Proteomes" id="UP000288972"/>
    </source>
</evidence>
<dbReference type="Pfam" id="PF13692">
    <property type="entry name" value="Glyco_trans_1_4"/>
    <property type="match status" value="1"/>
</dbReference>
<sequence length="376" mass="41827">MMTKYSVYFWEPELSPHKLPLFKELLDHPRISHATYIAEADLNTTRKREGWQVSTGRELPIILGPSAEQVETIVANSPNDAIHIFSGMRWVPCIVNGLRAVVKHRRRFGLLHEPRVLEGIGGVARLGHSWLTERPLRRNANFVLAIGSHGPRWFRLTGYPNERIFPFAYFLSEPPVPGTKLQIGGGSAPVVTFLGRLEKLKGIHLFLNAIDKVENEARFYVAGFGTWSSHVEKARETHQNLQFAGPIKMTEVPSLLASTDVLVLPSITMDDGWGAVISEALMAGAAVVASHKVGASMCLADRTRGRVVRQLSGSEVARAIDDIIDDGLLQPNFRKVRADWANKHLTQVAGADYLIKIFDCTFLGKSRPNSFVLEHD</sequence>
<dbReference type="PANTHER" id="PTHR12526">
    <property type="entry name" value="GLYCOSYLTRANSFERASE"/>
    <property type="match status" value="1"/>
</dbReference>
<evidence type="ECO:0000313" key="1">
    <source>
        <dbReference type="EMBL" id="QAU48746.1"/>
    </source>
</evidence>